<protein>
    <submittedName>
        <fullName evidence="1">Uncharacterized protein</fullName>
    </submittedName>
</protein>
<accession>A0A5N6MPP1</accession>
<name>A0A5N6MPP1_9ASTR</name>
<reference evidence="1 2" key="1">
    <citation type="submission" date="2019-05" db="EMBL/GenBank/DDBJ databases">
        <title>Mikania micrantha, genome provides insights into the molecular mechanism of rapid growth.</title>
        <authorList>
            <person name="Liu B."/>
        </authorList>
    </citation>
    <scope>NUCLEOTIDE SEQUENCE [LARGE SCALE GENOMIC DNA]</scope>
    <source>
        <strain evidence="1">NLD-2019</strain>
        <tissue evidence="1">Leaf</tissue>
    </source>
</reference>
<organism evidence="1 2">
    <name type="scientific">Mikania micrantha</name>
    <name type="common">bitter vine</name>
    <dbReference type="NCBI Taxonomy" id="192012"/>
    <lineage>
        <taxon>Eukaryota</taxon>
        <taxon>Viridiplantae</taxon>
        <taxon>Streptophyta</taxon>
        <taxon>Embryophyta</taxon>
        <taxon>Tracheophyta</taxon>
        <taxon>Spermatophyta</taxon>
        <taxon>Magnoliopsida</taxon>
        <taxon>eudicotyledons</taxon>
        <taxon>Gunneridae</taxon>
        <taxon>Pentapetalae</taxon>
        <taxon>asterids</taxon>
        <taxon>campanulids</taxon>
        <taxon>Asterales</taxon>
        <taxon>Asteraceae</taxon>
        <taxon>Asteroideae</taxon>
        <taxon>Heliantheae alliance</taxon>
        <taxon>Eupatorieae</taxon>
        <taxon>Mikania</taxon>
    </lineage>
</organism>
<proteinExistence type="predicted"/>
<keyword evidence="2" id="KW-1185">Reference proteome</keyword>
<gene>
    <name evidence="1" type="ORF">E3N88_31236</name>
</gene>
<evidence type="ECO:0000313" key="1">
    <source>
        <dbReference type="EMBL" id="KAD3642012.1"/>
    </source>
</evidence>
<dbReference type="Proteomes" id="UP000326396">
    <property type="component" value="Linkage Group LG5"/>
</dbReference>
<comment type="caution">
    <text evidence="1">The sequence shown here is derived from an EMBL/GenBank/DDBJ whole genome shotgun (WGS) entry which is preliminary data.</text>
</comment>
<dbReference type="AlphaFoldDB" id="A0A5N6MPP1"/>
<sequence>MESDEGTKLNEFEVPGNSHYQMEKKKEIIEEGVDCGFQMSRSLFSSYNNYLKSSISSKSSMDKPMIPFDADSDV</sequence>
<evidence type="ECO:0000313" key="2">
    <source>
        <dbReference type="Proteomes" id="UP000326396"/>
    </source>
</evidence>
<dbReference type="EMBL" id="SZYD01000015">
    <property type="protein sequence ID" value="KAD3642012.1"/>
    <property type="molecule type" value="Genomic_DNA"/>
</dbReference>